<dbReference type="EMBL" id="ABCS01000009">
    <property type="protein sequence ID" value="EDM80573.1"/>
    <property type="molecule type" value="Genomic_DNA"/>
</dbReference>
<dbReference type="AlphaFoldDB" id="A6G0C7"/>
<feature type="signal peptide" evidence="2">
    <location>
        <begin position="1"/>
        <end position="27"/>
    </location>
</feature>
<reference evidence="3 4" key="1">
    <citation type="submission" date="2007-06" db="EMBL/GenBank/DDBJ databases">
        <authorList>
            <person name="Shimkets L."/>
            <person name="Ferriera S."/>
            <person name="Johnson J."/>
            <person name="Kravitz S."/>
            <person name="Beeson K."/>
            <person name="Sutton G."/>
            <person name="Rogers Y.-H."/>
            <person name="Friedman R."/>
            <person name="Frazier M."/>
            <person name="Venter J.C."/>
        </authorList>
    </citation>
    <scope>NUCLEOTIDE SEQUENCE [LARGE SCALE GENOMIC DNA]</scope>
    <source>
        <strain evidence="3 4">SIR-1</strain>
    </source>
</reference>
<feature type="chain" id="PRO_5002697260" evidence="2">
    <location>
        <begin position="28"/>
        <end position="372"/>
    </location>
</feature>
<keyword evidence="2" id="KW-0732">Signal</keyword>
<dbReference type="RefSeq" id="WP_006970176.1">
    <property type="nucleotide sequence ID" value="NZ_ABCS01000009.1"/>
</dbReference>
<proteinExistence type="predicted"/>
<keyword evidence="4" id="KW-1185">Reference proteome</keyword>
<evidence type="ECO:0000313" key="4">
    <source>
        <dbReference type="Proteomes" id="UP000005801"/>
    </source>
</evidence>
<keyword evidence="1" id="KW-0812">Transmembrane</keyword>
<keyword evidence="1" id="KW-1133">Transmembrane helix</keyword>
<dbReference type="Proteomes" id="UP000005801">
    <property type="component" value="Unassembled WGS sequence"/>
</dbReference>
<feature type="transmembrane region" description="Helical" evidence="1">
    <location>
        <begin position="298"/>
        <end position="318"/>
    </location>
</feature>
<name>A6G0C7_9BACT</name>
<sequence length="372" mass="38910">MTTPRSLVVATLTSALAVSIAASPAHAAAPAGDSEAIAVPATQQPSASWGTALNAPAIRSYLRSQDEEYMVVAAGEVSDELGEVARTLSARLRQNSRTVVDSDWLTGAQDDDDGAIVAAVAEGAVVPDAIIIARLFEDDLVVSIYDTKGEVLDGFILTRGESLRPRAGSGSTGGVSDEAAEAVSEVVDGAEDDEEARSENYERNHLHYRQTAYLNPYTGEIGVRETDELLRGSADRPIGVEEALRHMGHADLADTYSRRGKTKVGLIVGGSILAIGLPVAAAIIVFNVDYDVTVPPAAAGALAVGGVGTVMLISGVALRRGVTKNDMRNYVADYNDTLDGPHEGEPQPMRARVQFAPVAGRNGGGLMLSGQF</sequence>
<evidence type="ECO:0000256" key="1">
    <source>
        <dbReference type="SAM" id="Phobius"/>
    </source>
</evidence>
<dbReference type="STRING" id="391625.PPSIR1_36809"/>
<accession>A6G0C7</accession>
<feature type="transmembrane region" description="Helical" evidence="1">
    <location>
        <begin position="264"/>
        <end position="286"/>
    </location>
</feature>
<keyword evidence="1" id="KW-0472">Membrane</keyword>
<protein>
    <submittedName>
        <fullName evidence="3">Uncharacterized protein</fullName>
    </submittedName>
</protein>
<comment type="caution">
    <text evidence="3">The sequence shown here is derived from an EMBL/GenBank/DDBJ whole genome shotgun (WGS) entry which is preliminary data.</text>
</comment>
<organism evidence="3 4">
    <name type="scientific">Plesiocystis pacifica SIR-1</name>
    <dbReference type="NCBI Taxonomy" id="391625"/>
    <lineage>
        <taxon>Bacteria</taxon>
        <taxon>Pseudomonadati</taxon>
        <taxon>Myxococcota</taxon>
        <taxon>Polyangia</taxon>
        <taxon>Nannocystales</taxon>
        <taxon>Nannocystaceae</taxon>
        <taxon>Plesiocystis</taxon>
    </lineage>
</organism>
<evidence type="ECO:0000256" key="2">
    <source>
        <dbReference type="SAM" id="SignalP"/>
    </source>
</evidence>
<evidence type="ECO:0000313" key="3">
    <source>
        <dbReference type="EMBL" id="EDM80573.1"/>
    </source>
</evidence>
<gene>
    <name evidence="3" type="ORF">PPSIR1_36809</name>
</gene>